<name>A0ACC2LES6_PERAE</name>
<evidence type="ECO:0000313" key="2">
    <source>
        <dbReference type="Proteomes" id="UP001234297"/>
    </source>
</evidence>
<dbReference type="Proteomes" id="UP001234297">
    <property type="component" value="Chromosome 7"/>
</dbReference>
<organism evidence="1 2">
    <name type="scientific">Persea americana</name>
    <name type="common">Avocado</name>
    <dbReference type="NCBI Taxonomy" id="3435"/>
    <lineage>
        <taxon>Eukaryota</taxon>
        <taxon>Viridiplantae</taxon>
        <taxon>Streptophyta</taxon>
        <taxon>Embryophyta</taxon>
        <taxon>Tracheophyta</taxon>
        <taxon>Spermatophyta</taxon>
        <taxon>Magnoliopsida</taxon>
        <taxon>Magnoliidae</taxon>
        <taxon>Laurales</taxon>
        <taxon>Lauraceae</taxon>
        <taxon>Persea</taxon>
    </lineage>
</organism>
<proteinExistence type="predicted"/>
<evidence type="ECO:0000313" key="1">
    <source>
        <dbReference type="EMBL" id="KAJ8631683.1"/>
    </source>
</evidence>
<sequence>MTLSFMLRYLIPGRQLLFYAASWTALLTVAVAVASFAPEMAFVWAITPSSGFSRACGEGDGAVRIPLDGPGEVLCFPAELFKRSKMDLFVPPAFAAVVVAAAAFVVRAVGLWEDERDLLV</sequence>
<protein>
    <submittedName>
        <fullName evidence="1">Uncharacterized protein</fullName>
    </submittedName>
</protein>
<keyword evidence="2" id="KW-1185">Reference proteome</keyword>
<reference evidence="1 2" key="1">
    <citation type="journal article" date="2022" name="Hortic Res">
        <title>A haplotype resolved chromosomal level avocado genome allows analysis of novel avocado genes.</title>
        <authorList>
            <person name="Nath O."/>
            <person name="Fletcher S.J."/>
            <person name="Hayward A."/>
            <person name="Shaw L.M."/>
            <person name="Masouleh A.K."/>
            <person name="Furtado A."/>
            <person name="Henry R.J."/>
            <person name="Mitter N."/>
        </authorList>
    </citation>
    <scope>NUCLEOTIDE SEQUENCE [LARGE SCALE GENOMIC DNA]</scope>
    <source>
        <strain evidence="2">cv. Hass</strain>
    </source>
</reference>
<accession>A0ACC2LES6</accession>
<dbReference type="EMBL" id="CM056815">
    <property type="protein sequence ID" value="KAJ8631683.1"/>
    <property type="molecule type" value="Genomic_DNA"/>
</dbReference>
<comment type="caution">
    <text evidence="1">The sequence shown here is derived from an EMBL/GenBank/DDBJ whole genome shotgun (WGS) entry which is preliminary data.</text>
</comment>
<gene>
    <name evidence="1" type="ORF">MRB53_025006</name>
</gene>